<dbReference type="PROSITE" id="PS50930">
    <property type="entry name" value="HTH_LYTTR"/>
    <property type="match status" value="1"/>
</dbReference>
<dbReference type="SMART" id="SM00850">
    <property type="entry name" value="LytTR"/>
    <property type="match status" value="1"/>
</dbReference>
<protein>
    <recommendedName>
        <fullName evidence="1">HTH LytTR-type domain-containing protein</fullName>
    </recommendedName>
</protein>
<dbReference type="PANTHER" id="PTHR37299">
    <property type="entry name" value="TRANSCRIPTIONAL REGULATOR-RELATED"/>
    <property type="match status" value="1"/>
</dbReference>
<dbReference type="PANTHER" id="PTHR37299:SF1">
    <property type="entry name" value="STAGE 0 SPORULATION PROTEIN A HOMOLOG"/>
    <property type="match status" value="1"/>
</dbReference>
<proteinExistence type="predicted"/>
<dbReference type="Pfam" id="PF04397">
    <property type="entry name" value="LytTR"/>
    <property type="match status" value="1"/>
</dbReference>
<keyword evidence="3" id="KW-1185">Reference proteome</keyword>
<dbReference type="InterPro" id="IPR046947">
    <property type="entry name" value="LytR-like"/>
</dbReference>
<reference evidence="2" key="1">
    <citation type="journal article" date="2014" name="Int. J. Syst. Evol. Microbiol.">
        <title>Complete genome sequence of Corynebacterium casei LMG S-19264T (=DSM 44701T), isolated from a smear-ripened cheese.</title>
        <authorList>
            <consortium name="US DOE Joint Genome Institute (JGI-PGF)"/>
            <person name="Walter F."/>
            <person name="Albersmeier A."/>
            <person name="Kalinowski J."/>
            <person name="Ruckert C."/>
        </authorList>
    </citation>
    <scope>NUCLEOTIDE SEQUENCE</scope>
    <source>
        <strain evidence="2">NBRC 108769</strain>
    </source>
</reference>
<comment type="caution">
    <text evidence="2">The sequence shown here is derived from an EMBL/GenBank/DDBJ whole genome shotgun (WGS) entry which is preliminary data.</text>
</comment>
<gene>
    <name evidence="2" type="ORF">GCM10007940_20000</name>
</gene>
<evidence type="ECO:0000313" key="3">
    <source>
        <dbReference type="Proteomes" id="UP001156666"/>
    </source>
</evidence>
<feature type="domain" description="HTH LytTR-type" evidence="1">
    <location>
        <begin position="145"/>
        <end position="248"/>
    </location>
</feature>
<dbReference type="Gene3D" id="2.40.50.1020">
    <property type="entry name" value="LytTr DNA-binding domain"/>
    <property type="match status" value="1"/>
</dbReference>
<sequence length="251" mass="28913">MQKIVKISGKSFIEIFIINDSILYANWCGYLNVDQVKEGCQAMLDAVVKYKLHLILNDNRLLLGSFTQAINWLKNEYMSNLVRAGTTRIAFIYSRDDAAKYSINRLLEVNTEYEGQAFDEYQEAFNWLTGITEINFTNIFLKVPNKLGEDISVIIKDILYISSLDNQITIFTKDSEYTCKKSLKSILEELPQPQFYRVHRSFIVNIHNVTSMKYHAGGAYRLYIAGLGEEFIPVGRSYAISLKETLRNLLE</sequence>
<dbReference type="InterPro" id="IPR007492">
    <property type="entry name" value="LytTR_DNA-bd_dom"/>
</dbReference>
<accession>A0AA37WFX3</accession>
<organism evidence="2 3">
    <name type="scientific">Portibacter lacus</name>
    <dbReference type="NCBI Taxonomy" id="1099794"/>
    <lineage>
        <taxon>Bacteria</taxon>
        <taxon>Pseudomonadati</taxon>
        <taxon>Bacteroidota</taxon>
        <taxon>Saprospiria</taxon>
        <taxon>Saprospirales</taxon>
        <taxon>Haliscomenobacteraceae</taxon>
        <taxon>Portibacter</taxon>
    </lineage>
</organism>
<dbReference type="AlphaFoldDB" id="A0AA37WFX3"/>
<dbReference type="RefSeq" id="WP_235294095.1">
    <property type="nucleotide sequence ID" value="NZ_BSOH01000011.1"/>
</dbReference>
<name>A0AA37WFX3_9BACT</name>
<dbReference type="EMBL" id="BSOH01000011">
    <property type="protein sequence ID" value="GLR17385.1"/>
    <property type="molecule type" value="Genomic_DNA"/>
</dbReference>
<dbReference type="GO" id="GO:0000156">
    <property type="term" value="F:phosphorelay response regulator activity"/>
    <property type="evidence" value="ECO:0007669"/>
    <property type="project" value="InterPro"/>
</dbReference>
<evidence type="ECO:0000313" key="2">
    <source>
        <dbReference type="EMBL" id="GLR17385.1"/>
    </source>
</evidence>
<reference evidence="2" key="2">
    <citation type="submission" date="2023-01" db="EMBL/GenBank/DDBJ databases">
        <title>Draft genome sequence of Portibacter lacus strain NBRC 108769.</title>
        <authorList>
            <person name="Sun Q."/>
            <person name="Mori K."/>
        </authorList>
    </citation>
    <scope>NUCLEOTIDE SEQUENCE</scope>
    <source>
        <strain evidence="2">NBRC 108769</strain>
    </source>
</reference>
<dbReference type="GO" id="GO:0003677">
    <property type="term" value="F:DNA binding"/>
    <property type="evidence" value="ECO:0007669"/>
    <property type="project" value="InterPro"/>
</dbReference>
<evidence type="ECO:0000259" key="1">
    <source>
        <dbReference type="PROSITE" id="PS50930"/>
    </source>
</evidence>
<dbReference type="Proteomes" id="UP001156666">
    <property type="component" value="Unassembled WGS sequence"/>
</dbReference>